<keyword evidence="3" id="KW-0649">Protein kinase inhibitor</keyword>
<evidence type="ECO:0000256" key="1">
    <source>
        <dbReference type="ARBA" id="ARBA00004123"/>
    </source>
</evidence>
<dbReference type="EMBL" id="JAVRBK010000005">
    <property type="protein sequence ID" value="KAK5644001.1"/>
    <property type="molecule type" value="Genomic_DNA"/>
</dbReference>
<dbReference type="GO" id="GO:0004861">
    <property type="term" value="F:cyclin-dependent protein serine/threonine kinase inhibitor activity"/>
    <property type="evidence" value="ECO:0007669"/>
    <property type="project" value="InterPro"/>
</dbReference>
<reference evidence="7 8" key="1">
    <citation type="journal article" date="2024" name="Insects">
        <title>An Improved Chromosome-Level Genome Assembly of the Firefly Pyrocoelia pectoralis.</title>
        <authorList>
            <person name="Fu X."/>
            <person name="Meyer-Rochow V.B."/>
            <person name="Ballantyne L."/>
            <person name="Zhu X."/>
        </authorList>
    </citation>
    <scope>NUCLEOTIDE SEQUENCE [LARGE SCALE GENOMIC DNA]</scope>
    <source>
        <strain evidence="7">XCY_ONT2</strain>
    </source>
</reference>
<feature type="domain" description="Cyclin-dependent kinase inhibitor" evidence="6">
    <location>
        <begin position="38"/>
        <end position="87"/>
    </location>
</feature>
<dbReference type="GO" id="GO:0005634">
    <property type="term" value="C:nucleus"/>
    <property type="evidence" value="ECO:0007669"/>
    <property type="project" value="UniProtKB-SubCell"/>
</dbReference>
<dbReference type="InterPro" id="IPR003175">
    <property type="entry name" value="CDI_dom"/>
</dbReference>
<sequence>MSARVFKPIAFAEIPKIRSSPSIEGSFVYKGFAKVRRSLFNPDPEETKRFLDDELAKLANDNCDKWDFDFITCKPKDVIGRYEWHSVTPTKVNLPLPPKKHHRLFDNHHQEVCNEFLYPPISSSSNLTTLDDETLPEFTDIPTQSNIPKKQSLITDFMQTRKRCEEPSLKKKLKCSTTPKPKKVARMFLADSRS</sequence>
<organism evidence="7 8">
    <name type="scientific">Pyrocoelia pectoralis</name>
    <dbReference type="NCBI Taxonomy" id="417401"/>
    <lineage>
        <taxon>Eukaryota</taxon>
        <taxon>Metazoa</taxon>
        <taxon>Ecdysozoa</taxon>
        <taxon>Arthropoda</taxon>
        <taxon>Hexapoda</taxon>
        <taxon>Insecta</taxon>
        <taxon>Pterygota</taxon>
        <taxon>Neoptera</taxon>
        <taxon>Endopterygota</taxon>
        <taxon>Coleoptera</taxon>
        <taxon>Polyphaga</taxon>
        <taxon>Elateriformia</taxon>
        <taxon>Elateroidea</taxon>
        <taxon>Lampyridae</taxon>
        <taxon>Lampyrinae</taxon>
        <taxon>Pyrocoelia</taxon>
    </lineage>
</organism>
<dbReference type="PANTHER" id="PTHR10265:SF45">
    <property type="entry name" value="DACAPO"/>
    <property type="match status" value="1"/>
</dbReference>
<accession>A0AAN7ZN65</accession>
<proteinExistence type="inferred from homology"/>
<dbReference type="PANTHER" id="PTHR10265">
    <property type="entry name" value="CYCLIN-DEPENDENT KINASE INHIBITOR 1"/>
    <property type="match status" value="1"/>
</dbReference>
<dbReference type="GO" id="GO:0051726">
    <property type="term" value="P:regulation of cell cycle"/>
    <property type="evidence" value="ECO:0007669"/>
    <property type="project" value="InterPro"/>
</dbReference>
<comment type="subcellular location">
    <subcellularLocation>
        <location evidence="1">Nucleus</location>
    </subcellularLocation>
</comment>
<comment type="caution">
    <text evidence="7">The sequence shown here is derived from an EMBL/GenBank/DDBJ whole genome shotgun (WGS) entry which is preliminary data.</text>
</comment>
<evidence type="ECO:0000256" key="3">
    <source>
        <dbReference type="ARBA" id="ARBA00023013"/>
    </source>
</evidence>
<dbReference type="Proteomes" id="UP001329430">
    <property type="component" value="Chromosome 5"/>
</dbReference>
<dbReference type="Pfam" id="PF02234">
    <property type="entry name" value="CDI"/>
    <property type="match status" value="1"/>
</dbReference>
<evidence type="ECO:0000313" key="7">
    <source>
        <dbReference type="EMBL" id="KAK5644001.1"/>
    </source>
</evidence>
<keyword evidence="5" id="KW-0131">Cell cycle</keyword>
<keyword evidence="4" id="KW-0539">Nucleus</keyword>
<evidence type="ECO:0000313" key="8">
    <source>
        <dbReference type="Proteomes" id="UP001329430"/>
    </source>
</evidence>
<keyword evidence="8" id="KW-1185">Reference proteome</keyword>
<dbReference type="AlphaFoldDB" id="A0AAN7ZN65"/>
<evidence type="ECO:0000256" key="2">
    <source>
        <dbReference type="ARBA" id="ARBA00006726"/>
    </source>
</evidence>
<comment type="similarity">
    <text evidence="2">Belongs to the CDI family.</text>
</comment>
<dbReference type="Gene3D" id="4.10.365.10">
    <property type="entry name" value="p27"/>
    <property type="match status" value="1"/>
</dbReference>
<name>A0AAN7ZN65_9COLE</name>
<protein>
    <recommendedName>
        <fullName evidence="6">Cyclin-dependent kinase inhibitor domain-containing protein</fullName>
    </recommendedName>
</protein>
<evidence type="ECO:0000259" key="6">
    <source>
        <dbReference type="Pfam" id="PF02234"/>
    </source>
</evidence>
<dbReference type="InterPro" id="IPR044898">
    <property type="entry name" value="CDI_dom_sf"/>
</dbReference>
<evidence type="ECO:0000256" key="4">
    <source>
        <dbReference type="ARBA" id="ARBA00023242"/>
    </source>
</evidence>
<evidence type="ECO:0000256" key="5">
    <source>
        <dbReference type="ARBA" id="ARBA00023306"/>
    </source>
</evidence>
<gene>
    <name evidence="7" type="ORF">RI129_007846</name>
</gene>